<keyword evidence="2" id="KW-0808">Transferase</keyword>
<dbReference type="Proteomes" id="UP000193963">
    <property type="component" value="Unassembled WGS sequence"/>
</dbReference>
<dbReference type="GO" id="GO:0016301">
    <property type="term" value="F:kinase activity"/>
    <property type="evidence" value="ECO:0007669"/>
    <property type="project" value="UniProtKB-KW"/>
</dbReference>
<keyword evidence="2" id="KW-0418">Kinase</keyword>
<dbReference type="OrthoDB" id="7870663at2"/>
<organism evidence="2 3">
    <name type="scientific">Pseudooceanicola marinus</name>
    <dbReference type="NCBI Taxonomy" id="396013"/>
    <lineage>
        <taxon>Bacteria</taxon>
        <taxon>Pseudomonadati</taxon>
        <taxon>Pseudomonadota</taxon>
        <taxon>Alphaproteobacteria</taxon>
        <taxon>Rhodobacterales</taxon>
        <taxon>Paracoccaceae</taxon>
        <taxon>Pseudooceanicola</taxon>
    </lineage>
</organism>
<feature type="region of interest" description="Disordered" evidence="1">
    <location>
        <begin position="1"/>
        <end position="20"/>
    </location>
</feature>
<reference evidence="3" key="1">
    <citation type="submission" date="2017-03" db="EMBL/GenBank/DDBJ databases">
        <authorList>
            <person name="Rodrigo-Torres L."/>
            <person name="Arahal R.D."/>
            <person name="Lucena T."/>
        </authorList>
    </citation>
    <scope>NUCLEOTIDE SEQUENCE [LARGE SCALE GENOMIC DNA]</scope>
    <source>
        <strain evidence="3">CECT 7751</strain>
    </source>
</reference>
<accession>A0A1X7A6W2</accession>
<dbReference type="AlphaFoldDB" id="A0A1X7A6W2"/>
<dbReference type="RefSeq" id="WP_085889884.1">
    <property type="nucleotide sequence ID" value="NZ_FWFN01000009.1"/>
</dbReference>
<sequence length="150" mass="15777">MAIPDVTGSTIPRHGKPEAGGGDCKCRLTKADRLRIERFLSFANNSSVAYSQLMLDTLHQKLQVAVAIEGAAPSDVATFGSYISCVVDEKDIECGVLSFGLVTRAGEIPIHSLLGGALIGMSTGQRTKLLSEDGTTRSLVVTQVGVPFAV</sequence>
<proteinExistence type="predicted"/>
<evidence type="ECO:0000256" key="1">
    <source>
        <dbReference type="SAM" id="MobiDB-lite"/>
    </source>
</evidence>
<keyword evidence="3" id="KW-1185">Reference proteome</keyword>
<gene>
    <name evidence="2" type="ORF">PSM7751_03874</name>
</gene>
<name>A0A1X7A6W2_9RHOB</name>
<evidence type="ECO:0000313" key="2">
    <source>
        <dbReference type="EMBL" id="SLN71769.1"/>
    </source>
</evidence>
<dbReference type="EMBL" id="FWFN01000009">
    <property type="protein sequence ID" value="SLN71769.1"/>
    <property type="molecule type" value="Genomic_DNA"/>
</dbReference>
<evidence type="ECO:0000313" key="3">
    <source>
        <dbReference type="Proteomes" id="UP000193963"/>
    </source>
</evidence>
<protein>
    <submittedName>
        <fullName evidence="2">Nucleoside diphosphate kinase regulator</fullName>
    </submittedName>
</protein>